<feature type="compositionally biased region" description="Polar residues" evidence="4">
    <location>
        <begin position="390"/>
        <end position="415"/>
    </location>
</feature>
<keyword evidence="6" id="KW-1185">Reference proteome</keyword>
<dbReference type="GO" id="GO:0016887">
    <property type="term" value="F:ATP hydrolysis activity"/>
    <property type="evidence" value="ECO:0007669"/>
    <property type="project" value="TreeGrafter"/>
</dbReference>
<dbReference type="GO" id="GO:0043138">
    <property type="term" value="F:3'-5' DNA helicase activity"/>
    <property type="evidence" value="ECO:0007669"/>
    <property type="project" value="TreeGrafter"/>
</dbReference>
<dbReference type="GO" id="GO:0045944">
    <property type="term" value="P:positive regulation of transcription by RNA polymerase II"/>
    <property type="evidence" value="ECO:0007669"/>
    <property type="project" value="TreeGrafter"/>
</dbReference>
<dbReference type="InterPro" id="IPR048333">
    <property type="entry name" value="HA2_WH"/>
</dbReference>
<dbReference type="PANTHER" id="PTHR18934">
    <property type="entry name" value="ATP-DEPENDENT RNA HELICASE"/>
    <property type="match status" value="1"/>
</dbReference>
<feature type="compositionally biased region" description="Low complexity" evidence="4">
    <location>
        <begin position="372"/>
        <end position="389"/>
    </location>
</feature>
<comment type="similarity">
    <text evidence="1">Belongs to the DEAD box helicase family. DEAH subfamily.</text>
</comment>
<dbReference type="GO" id="GO:0005730">
    <property type="term" value="C:nucleolus"/>
    <property type="evidence" value="ECO:0007669"/>
    <property type="project" value="TreeGrafter"/>
</dbReference>
<feature type="compositionally biased region" description="Low complexity" evidence="4">
    <location>
        <begin position="416"/>
        <end position="427"/>
    </location>
</feature>
<feature type="domain" description="Helicase associated" evidence="5">
    <location>
        <begin position="97"/>
        <end position="119"/>
    </location>
</feature>
<accession>A0A915JG55</accession>
<sequence length="427" mass="46234">MDDMCRLLIILEQHSTPEILRTPLHEIALSIKLLKLGSIGDFLAKAIQPPPVDAVIESEILLKVDRTVPDLEFSKGYLTGQQHIRYRGSSLESYSTEMNALDQQSELTPLGRILARLPIEPVIGKTIVLAAIFGIPLNIQHDIAAKIVALRCCLDATLIRATKNPESLTTPSEDNKKLRNVLIKLSSANTWWKNEQGANVPAKSTAPLISSTPHHNESVHEGAPSEYDGPAADESTGAPAKMMRFSGANHNSGPFGNNAASTFGSGPSNTVQQRHHEGYLGAAHQRSSNFPRGRQYNNVNQGNFGQNRGRGRGYGNYNSGTQNLSGGYANRGNYGNNGNYSSYGNRRGGGYTSNQNISNNNRGGFGSPNFQNNGGVNRGRANYANRNYVGGNNQNFGRQNHSFSGNDLNSTASNFGSSSNYYNNGGY</sequence>
<keyword evidence="2" id="KW-0378">Hydrolase</keyword>
<feature type="region of interest" description="Disordered" evidence="4">
    <location>
        <begin position="339"/>
        <end position="427"/>
    </location>
</feature>
<dbReference type="AlphaFoldDB" id="A0A915JG55"/>
<feature type="region of interest" description="Disordered" evidence="4">
    <location>
        <begin position="281"/>
        <end position="319"/>
    </location>
</feature>
<feature type="region of interest" description="Disordered" evidence="4">
    <location>
        <begin position="196"/>
        <end position="236"/>
    </location>
</feature>
<dbReference type="WBParaSite" id="nRc.2.0.1.t25234-RA">
    <property type="protein sequence ID" value="nRc.2.0.1.t25234-RA"/>
    <property type="gene ID" value="nRc.2.0.1.g25234"/>
</dbReference>
<evidence type="ECO:0000313" key="6">
    <source>
        <dbReference type="Proteomes" id="UP000887565"/>
    </source>
</evidence>
<keyword evidence="3" id="KW-0347">Helicase</keyword>
<dbReference type="GO" id="GO:0050684">
    <property type="term" value="P:regulation of mRNA processing"/>
    <property type="evidence" value="ECO:0007669"/>
    <property type="project" value="TreeGrafter"/>
</dbReference>
<protein>
    <submittedName>
        <fullName evidence="7">Helicase-associated domain-containing protein</fullName>
    </submittedName>
</protein>
<dbReference type="GO" id="GO:0003723">
    <property type="term" value="F:RNA binding"/>
    <property type="evidence" value="ECO:0007669"/>
    <property type="project" value="TreeGrafter"/>
</dbReference>
<keyword evidence="3" id="KW-0067">ATP-binding</keyword>
<proteinExistence type="inferred from homology"/>
<evidence type="ECO:0000256" key="1">
    <source>
        <dbReference type="ARBA" id="ARBA00008792"/>
    </source>
</evidence>
<evidence type="ECO:0000256" key="2">
    <source>
        <dbReference type="ARBA" id="ARBA00022801"/>
    </source>
</evidence>
<dbReference type="Proteomes" id="UP000887565">
    <property type="component" value="Unplaced"/>
</dbReference>
<evidence type="ECO:0000256" key="3">
    <source>
        <dbReference type="ARBA" id="ARBA00022806"/>
    </source>
</evidence>
<dbReference type="PANTHER" id="PTHR18934:SF119">
    <property type="entry name" value="ATP-DEPENDENT RNA HELICASE A"/>
    <property type="match status" value="1"/>
</dbReference>
<feature type="compositionally biased region" description="Polar residues" evidence="4">
    <location>
        <begin position="352"/>
        <end position="362"/>
    </location>
</feature>
<evidence type="ECO:0000256" key="4">
    <source>
        <dbReference type="SAM" id="MobiDB-lite"/>
    </source>
</evidence>
<reference evidence="7" key="1">
    <citation type="submission" date="2022-11" db="UniProtKB">
        <authorList>
            <consortium name="WormBaseParasite"/>
        </authorList>
    </citation>
    <scope>IDENTIFICATION</scope>
</reference>
<dbReference type="GO" id="GO:1990904">
    <property type="term" value="C:ribonucleoprotein complex"/>
    <property type="evidence" value="ECO:0007669"/>
    <property type="project" value="TreeGrafter"/>
</dbReference>
<feature type="compositionally biased region" description="Low complexity" evidence="4">
    <location>
        <begin position="295"/>
        <end position="307"/>
    </location>
</feature>
<organism evidence="6 7">
    <name type="scientific">Romanomermis culicivorax</name>
    <name type="common">Nematode worm</name>
    <dbReference type="NCBI Taxonomy" id="13658"/>
    <lineage>
        <taxon>Eukaryota</taxon>
        <taxon>Metazoa</taxon>
        <taxon>Ecdysozoa</taxon>
        <taxon>Nematoda</taxon>
        <taxon>Enoplea</taxon>
        <taxon>Dorylaimia</taxon>
        <taxon>Mermithida</taxon>
        <taxon>Mermithoidea</taxon>
        <taxon>Mermithidae</taxon>
        <taxon>Romanomermis</taxon>
    </lineage>
</organism>
<dbReference type="Gene3D" id="1.20.120.1080">
    <property type="match status" value="1"/>
</dbReference>
<keyword evidence="3" id="KW-0547">Nucleotide-binding</keyword>
<dbReference type="Pfam" id="PF04408">
    <property type="entry name" value="WHD_HA2"/>
    <property type="match status" value="1"/>
</dbReference>
<name>A0A915JG55_ROMCU</name>
<dbReference type="GO" id="GO:0003724">
    <property type="term" value="F:RNA helicase activity"/>
    <property type="evidence" value="ECO:0007669"/>
    <property type="project" value="TreeGrafter"/>
</dbReference>
<evidence type="ECO:0000259" key="5">
    <source>
        <dbReference type="Pfam" id="PF04408"/>
    </source>
</evidence>
<evidence type="ECO:0000313" key="7">
    <source>
        <dbReference type="WBParaSite" id="nRc.2.0.1.t25234-RA"/>
    </source>
</evidence>